<dbReference type="PATRIC" id="fig|883169.3.peg.824"/>
<dbReference type="GO" id="GO:0003676">
    <property type="term" value="F:nucleic acid binding"/>
    <property type="evidence" value="ECO:0007669"/>
    <property type="project" value="InterPro"/>
</dbReference>
<evidence type="ECO:0000256" key="1">
    <source>
        <dbReference type="ARBA" id="ARBA00011900"/>
    </source>
</evidence>
<evidence type="ECO:0000256" key="3">
    <source>
        <dbReference type="ARBA" id="ARBA00022679"/>
    </source>
</evidence>
<dbReference type="InterPro" id="IPR029063">
    <property type="entry name" value="SAM-dependent_MTases_sf"/>
</dbReference>
<evidence type="ECO:0000256" key="2">
    <source>
        <dbReference type="ARBA" id="ARBA00022603"/>
    </source>
</evidence>
<dbReference type="PANTHER" id="PTHR33841:SF1">
    <property type="entry name" value="DNA METHYLTRANSFERASE A"/>
    <property type="match status" value="1"/>
</dbReference>
<dbReference type="Gene3D" id="3.40.50.150">
    <property type="entry name" value="Vaccinia Virus protein VP39"/>
    <property type="match status" value="2"/>
</dbReference>
<dbReference type="PANTHER" id="PTHR33841">
    <property type="entry name" value="DNA METHYLTRANSFERASE YEEA-RELATED"/>
    <property type="match status" value="1"/>
</dbReference>
<dbReference type="EMBL" id="AHAE01000037">
    <property type="protein sequence ID" value="EJZ82241.1"/>
    <property type="molecule type" value="Genomic_DNA"/>
</dbReference>
<comment type="caution">
    <text evidence="6">The sequence shown here is derived from an EMBL/GenBank/DDBJ whole genome shotgun (WGS) entry which is preliminary data.</text>
</comment>
<evidence type="ECO:0000259" key="5">
    <source>
        <dbReference type="Pfam" id="PF20473"/>
    </source>
</evidence>
<dbReference type="SUPFAM" id="SSF53335">
    <property type="entry name" value="S-adenosyl-L-methionine-dependent methyltransferases"/>
    <property type="match status" value="1"/>
</dbReference>
<dbReference type="eggNOG" id="COG1002">
    <property type="taxonomic scope" value="Bacteria"/>
</dbReference>
<sequence>MLPAGVPEYEAGYGTARLKELILSPPTGLQASLGRHVYDSLQVIFRLISQGHNPDQPGEGDTWSPDDAAGDPGLVFRGLEADLFSDEATSLIDKFGLNNDTLISVLRLLLLTPERPGRQRGFVSYASLGVAQLGQVYEGLMSFHGTIADRQFVEVAPGGDRTKGSWVVEDTSDIAGQLPDDSVVVRRIDHGRAGVESIPVRYQPGDFVFHASGRDRARSASFYTPQVLTSFTVGQAIAELESSGRIQSADDVLDLRVLEPALGSGAFVVEAVDQLAHLYLKKKQDELGERIPPAEFQLQLQRVKAWIALHRVYGVDLNSTAVELAEISLWLATMTGELTAPWFGLHLRRGNTLIGARRSAYRRGQLKKKAWLKTQPDPVAFPHSQSDGADDETTGLAGRVWSFLLPTTTWGAGVDSATVKKLAADQVKELKTWRRSVQKSPDSSQVKRLVALSRRVEVLWASSAERMRIANQHAKRDIPVWGQTDVTNPGAVDKTVVTRSEIEDWLCGDENNAYRRLRLVMDAWSALTFWPLTDNDTVVDRVRVAPPEWDEWLTTLEELLGQDPLKRTGGTSGQLELGEADGWFELADAEQQFLSFGGARSVDQVASRHPWLTVARRIADRQGFFHWELDFSDVFATSGGFDLIAGNPPWVRPDEDITTVLSEFDPWFKLTGKHTQKETTAKQHQVLTHPGVTDAVVRDSAATQATSSFLSSPVRYQLLAGQRTDLYRCFMPTTWSLTAPGGVVGLIHPESHFTEKKAAPLRRQAYLRLRRHWQFVNELKLFDIHDLVKYGVHVYAGRQAAPDFIQAVSLYHPDTARDSLKHDGTGPVPGLKDDKWDMRPHADRIQHVTTDTLQLWAGLMEDSDTPAGEARMVYTVNTDAARVLQTLAKAPRVAELGLQYSSGWNETTDRRDGWFDRGYAVPDSWDRVILQGPHLGVATPMIKQPNPSLKHNQDYTAVDLEAIPADFLPATGYQPETGDGTDRDAAYGYWTSGTTGPVPVRDHWRIAWRGMAATTGYRTMYPAVLPPGTEHVDAVFSASSTHSLRGTIVLGAMAASLLADFQIRVSGKSDLRGDTGSILSLPSGLAIDRLAVPAYLRLNCLTGAYAPLWEELTGTEWTPEVPVRTTKDRWHTENLLNAAVAIALGVGIEDLVMIYRTQFPVLYQRDKTDLVDRNGRGVPKDIAKVHNKATTTDGDEPLSVEDRTWTHPQSGVEYVYEYPFAPLDREEDLRACYKEVLDQLER</sequence>
<feature type="domain" description="MmeI-like DNA-methyltransferase" evidence="5">
    <location>
        <begin position="252"/>
        <end position="334"/>
    </location>
</feature>
<dbReference type="GO" id="GO:0009007">
    <property type="term" value="F:site-specific DNA-methyltransferase (adenine-specific) activity"/>
    <property type="evidence" value="ECO:0007669"/>
    <property type="project" value="UniProtKB-EC"/>
</dbReference>
<name>K0YFR6_9CORY</name>
<accession>K0YFR6</accession>
<gene>
    <name evidence="6" type="ORF">HMPREF9719_00856</name>
</gene>
<evidence type="ECO:0000313" key="7">
    <source>
        <dbReference type="Proteomes" id="UP000006078"/>
    </source>
</evidence>
<dbReference type="PROSITE" id="PS00092">
    <property type="entry name" value="N6_MTASE"/>
    <property type="match status" value="1"/>
</dbReference>
<keyword evidence="7" id="KW-1185">Reference proteome</keyword>
<keyword evidence="2" id="KW-0489">Methyltransferase</keyword>
<dbReference type="AlphaFoldDB" id="K0YFR6"/>
<dbReference type="EC" id="2.1.1.72" evidence="1"/>
<proteinExistence type="predicted"/>
<organism evidence="6 7">
    <name type="scientific">Corynebacterium otitidis ATCC 51513</name>
    <dbReference type="NCBI Taxonomy" id="883169"/>
    <lineage>
        <taxon>Bacteria</taxon>
        <taxon>Bacillati</taxon>
        <taxon>Actinomycetota</taxon>
        <taxon>Actinomycetes</taxon>
        <taxon>Mycobacteriales</taxon>
        <taxon>Corynebacteriaceae</taxon>
        <taxon>Corynebacterium</taxon>
    </lineage>
</organism>
<dbReference type="Proteomes" id="UP000006078">
    <property type="component" value="Unassembled WGS sequence"/>
</dbReference>
<comment type="catalytic activity">
    <reaction evidence="4">
        <text>a 2'-deoxyadenosine in DNA + S-adenosyl-L-methionine = an N(6)-methyl-2'-deoxyadenosine in DNA + S-adenosyl-L-homocysteine + H(+)</text>
        <dbReference type="Rhea" id="RHEA:15197"/>
        <dbReference type="Rhea" id="RHEA-COMP:12418"/>
        <dbReference type="Rhea" id="RHEA-COMP:12419"/>
        <dbReference type="ChEBI" id="CHEBI:15378"/>
        <dbReference type="ChEBI" id="CHEBI:57856"/>
        <dbReference type="ChEBI" id="CHEBI:59789"/>
        <dbReference type="ChEBI" id="CHEBI:90615"/>
        <dbReference type="ChEBI" id="CHEBI:90616"/>
        <dbReference type="EC" id="2.1.1.72"/>
    </reaction>
</comment>
<dbReference type="InterPro" id="IPR002052">
    <property type="entry name" value="DNA_methylase_N6_adenine_CS"/>
</dbReference>
<protein>
    <recommendedName>
        <fullName evidence="1">site-specific DNA-methyltransferase (adenine-specific)</fullName>
        <ecNumber evidence="1">2.1.1.72</ecNumber>
    </recommendedName>
</protein>
<dbReference type="Pfam" id="PF20473">
    <property type="entry name" value="MmeI_Mtase"/>
    <property type="match status" value="1"/>
</dbReference>
<evidence type="ECO:0000256" key="4">
    <source>
        <dbReference type="ARBA" id="ARBA00047942"/>
    </source>
</evidence>
<dbReference type="GO" id="GO:0032259">
    <property type="term" value="P:methylation"/>
    <property type="evidence" value="ECO:0007669"/>
    <property type="project" value="UniProtKB-KW"/>
</dbReference>
<dbReference type="HOGENOM" id="CLU_003916_0_0_11"/>
<dbReference type="InterPro" id="IPR046816">
    <property type="entry name" value="MmeI_Mtase"/>
</dbReference>
<evidence type="ECO:0000313" key="6">
    <source>
        <dbReference type="EMBL" id="EJZ82241.1"/>
    </source>
</evidence>
<reference evidence="6 7" key="1">
    <citation type="submission" date="2012-08" db="EMBL/GenBank/DDBJ databases">
        <title>The Genome Sequence of Turicella otitidis ATCC 51513.</title>
        <authorList>
            <consortium name="The Broad Institute Genome Sequencing Platform"/>
            <person name="Earl A."/>
            <person name="Ward D."/>
            <person name="Feldgarden M."/>
            <person name="Gevers D."/>
            <person name="Huys G."/>
            <person name="Walker B."/>
            <person name="Young S.K."/>
            <person name="Zeng Q."/>
            <person name="Gargeya S."/>
            <person name="Fitzgerald M."/>
            <person name="Haas B."/>
            <person name="Abouelleil A."/>
            <person name="Alvarado L."/>
            <person name="Arachchi H.M."/>
            <person name="Berlin A.M."/>
            <person name="Chapman S.B."/>
            <person name="Goldberg J."/>
            <person name="Griggs A."/>
            <person name="Gujja S."/>
            <person name="Hansen M."/>
            <person name="Howarth C."/>
            <person name="Imamovic A."/>
            <person name="Larimer J."/>
            <person name="McCowen C."/>
            <person name="Montmayeur A."/>
            <person name="Murphy C."/>
            <person name="Neiman D."/>
            <person name="Pearson M."/>
            <person name="Priest M."/>
            <person name="Roberts A."/>
            <person name="Saif S."/>
            <person name="Shea T."/>
            <person name="Sisk P."/>
            <person name="Sykes S."/>
            <person name="Wortman J."/>
            <person name="Nusbaum C."/>
            <person name="Birren B."/>
        </authorList>
    </citation>
    <scope>NUCLEOTIDE SEQUENCE [LARGE SCALE GENOMIC DNA]</scope>
    <source>
        <strain evidence="6 7">ATCC 51513</strain>
    </source>
</reference>
<dbReference type="InterPro" id="IPR050953">
    <property type="entry name" value="N4_N6_ade-DNA_methylase"/>
</dbReference>
<keyword evidence="3" id="KW-0808">Transferase</keyword>